<feature type="transmembrane region" description="Helical" evidence="6">
    <location>
        <begin position="89"/>
        <end position="106"/>
    </location>
</feature>
<feature type="transmembrane region" description="Helical" evidence="6">
    <location>
        <begin position="29"/>
        <end position="48"/>
    </location>
</feature>
<sequence>MLRVAGLVVVYAVVPLTLGSSQPANLPSALALLYVIAAIGFGAVLRGAKVTSFVEMTGYVSLGWYLILLAIEVSHGRFFHAALDYRTDILRQNFVLLALPFFVIGLRELRPDPRTLEWVIAPTVVLLLGLVVYQYFVLGISRPTGLGINPVFLALTCLVWCLFLLARAMNSPGVEWSRLVVALLGLIPIALSGSKLVWLATLLTYGGIFIAWWWNGGRWRTLGFVAAIIIPASWLLYQLDVVQTRIGLFIGELSAFQASGDTSGGSFGLRYVAAAAGLRAFLDQPFTGYGLLHSKLAAVDHQTLGESPFAFLGTLHNDYVSQMVAFGVFGLVYLLFLIGAFMFAAVRAGDSATRRLGFALGGALAVYMLGAMISAQPLVGGLVFFVLGLLLAHADLQSPQGAAATATPPAKLGDGSSIDQDEAADSSWKTPRRSVLVLMLATLIGLGGLAWSARPYPLRTIPYAFLSDDPASGVHEWALWPVVLGSVSWALSDGPNGAEIHAAIDVPVRALSMDLSIRRNRDNALPFGYLVELVNYPNPAFASQAIAEVGWIRFKKSRWLSNSEPLVGSVLRIEGQTFRMGLPADPKMVVANLERMRKNWIMELTIVYQTGRTATLMLQKGSRGDAVFSAAVASWRNDSGDP</sequence>
<feature type="transmembrane region" description="Helical" evidence="6">
    <location>
        <begin position="323"/>
        <end position="346"/>
    </location>
</feature>
<keyword evidence="8" id="KW-0436">Ligase</keyword>
<dbReference type="GO" id="GO:0016874">
    <property type="term" value="F:ligase activity"/>
    <property type="evidence" value="ECO:0007669"/>
    <property type="project" value="UniProtKB-KW"/>
</dbReference>
<evidence type="ECO:0000256" key="1">
    <source>
        <dbReference type="ARBA" id="ARBA00004141"/>
    </source>
</evidence>
<dbReference type="GO" id="GO:0016020">
    <property type="term" value="C:membrane"/>
    <property type="evidence" value="ECO:0007669"/>
    <property type="project" value="UniProtKB-SubCell"/>
</dbReference>
<feature type="transmembrane region" description="Helical" evidence="6">
    <location>
        <begin position="148"/>
        <end position="166"/>
    </location>
</feature>
<feature type="transmembrane region" description="Helical" evidence="6">
    <location>
        <begin position="173"/>
        <end position="191"/>
    </location>
</feature>
<reference evidence="8 9" key="1">
    <citation type="submission" date="2016-10" db="EMBL/GenBank/DDBJ databases">
        <authorList>
            <person name="de Groot N.N."/>
        </authorList>
    </citation>
    <scope>NUCLEOTIDE SEQUENCE [LARGE SCALE GENOMIC DNA]</scope>
    <source>
        <strain evidence="8 9">ATCC 35022</strain>
    </source>
</reference>
<feature type="transmembrane region" description="Helical" evidence="6">
    <location>
        <begin position="358"/>
        <end position="391"/>
    </location>
</feature>
<evidence type="ECO:0000256" key="6">
    <source>
        <dbReference type="SAM" id="Phobius"/>
    </source>
</evidence>
<evidence type="ECO:0000256" key="4">
    <source>
        <dbReference type="ARBA" id="ARBA00023136"/>
    </source>
</evidence>
<organism evidence="8 9">
    <name type="scientific">Bauldia litoralis</name>
    <dbReference type="NCBI Taxonomy" id="665467"/>
    <lineage>
        <taxon>Bacteria</taxon>
        <taxon>Pseudomonadati</taxon>
        <taxon>Pseudomonadota</taxon>
        <taxon>Alphaproteobacteria</taxon>
        <taxon>Hyphomicrobiales</taxon>
        <taxon>Kaistiaceae</taxon>
        <taxon>Bauldia</taxon>
    </lineage>
</organism>
<keyword evidence="2 6" id="KW-0812">Transmembrane</keyword>
<dbReference type="Pfam" id="PF04932">
    <property type="entry name" value="Wzy_C"/>
    <property type="match status" value="1"/>
</dbReference>
<feature type="transmembrane region" description="Helical" evidence="6">
    <location>
        <begin position="60"/>
        <end position="83"/>
    </location>
</feature>
<accession>A0A1G6CV30</accession>
<keyword evidence="3 6" id="KW-1133">Transmembrane helix</keyword>
<comment type="subcellular location">
    <subcellularLocation>
        <location evidence="1">Membrane</location>
        <topology evidence="1">Multi-pass membrane protein</topology>
    </subcellularLocation>
</comment>
<dbReference type="PANTHER" id="PTHR37422:SF13">
    <property type="entry name" value="LIPOPOLYSACCHARIDE BIOSYNTHESIS PROTEIN PA4999-RELATED"/>
    <property type="match status" value="1"/>
</dbReference>
<protein>
    <submittedName>
        <fullName evidence="8">O-antigen ligase</fullName>
    </submittedName>
</protein>
<evidence type="ECO:0000256" key="2">
    <source>
        <dbReference type="ARBA" id="ARBA00022692"/>
    </source>
</evidence>
<dbReference type="InterPro" id="IPR051533">
    <property type="entry name" value="WaaL-like"/>
</dbReference>
<feature type="region of interest" description="Disordered" evidence="5">
    <location>
        <begin position="405"/>
        <end position="426"/>
    </location>
</feature>
<evidence type="ECO:0000313" key="8">
    <source>
        <dbReference type="EMBL" id="SDB36749.1"/>
    </source>
</evidence>
<evidence type="ECO:0000259" key="7">
    <source>
        <dbReference type="Pfam" id="PF04932"/>
    </source>
</evidence>
<keyword evidence="4 6" id="KW-0472">Membrane</keyword>
<dbReference type="STRING" id="665467.SAMN02982931_02790"/>
<dbReference type="Proteomes" id="UP000199071">
    <property type="component" value="Unassembled WGS sequence"/>
</dbReference>
<dbReference type="EMBL" id="FMXQ01000005">
    <property type="protein sequence ID" value="SDB36749.1"/>
    <property type="molecule type" value="Genomic_DNA"/>
</dbReference>
<dbReference type="AlphaFoldDB" id="A0A1G6CV30"/>
<keyword evidence="9" id="KW-1185">Reference proteome</keyword>
<dbReference type="PANTHER" id="PTHR37422">
    <property type="entry name" value="TEICHURONIC ACID BIOSYNTHESIS PROTEIN TUAE"/>
    <property type="match status" value="1"/>
</dbReference>
<name>A0A1G6CV30_9HYPH</name>
<evidence type="ECO:0000256" key="5">
    <source>
        <dbReference type="SAM" id="MobiDB-lite"/>
    </source>
</evidence>
<dbReference type="InterPro" id="IPR007016">
    <property type="entry name" value="O-antigen_ligase-rel_domated"/>
</dbReference>
<evidence type="ECO:0000256" key="3">
    <source>
        <dbReference type="ARBA" id="ARBA00022989"/>
    </source>
</evidence>
<gene>
    <name evidence="8" type="ORF">SAMN02982931_02790</name>
</gene>
<feature type="transmembrane region" description="Helical" evidence="6">
    <location>
        <begin position="435"/>
        <end position="453"/>
    </location>
</feature>
<evidence type="ECO:0000313" key="9">
    <source>
        <dbReference type="Proteomes" id="UP000199071"/>
    </source>
</evidence>
<proteinExistence type="predicted"/>
<feature type="transmembrane region" description="Helical" evidence="6">
    <location>
        <begin position="118"/>
        <end position="136"/>
    </location>
</feature>
<feature type="transmembrane region" description="Helical" evidence="6">
    <location>
        <begin position="221"/>
        <end position="239"/>
    </location>
</feature>
<feature type="domain" description="O-antigen ligase-related" evidence="7">
    <location>
        <begin position="181"/>
        <end position="334"/>
    </location>
</feature>